<protein>
    <submittedName>
        <fullName evidence="2">Uncharacterized protein</fullName>
    </submittedName>
</protein>
<dbReference type="STRING" id="426703.SAMN04488100_1519"/>
<dbReference type="RefSeq" id="WP_091490084.1">
    <property type="nucleotide sequence ID" value="NZ_BJUX01000043.1"/>
</dbReference>
<proteinExistence type="predicted"/>
<evidence type="ECO:0000313" key="2">
    <source>
        <dbReference type="EMBL" id="SEM32817.1"/>
    </source>
</evidence>
<dbReference type="EMBL" id="FOBL01000051">
    <property type="protein sequence ID" value="SEM32817.1"/>
    <property type="molecule type" value="Genomic_DNA"/>
</dbReference>
<name>A0A1H7XI23_9LACT</name>
<evidence type="ECO:0000313" key="4">
    <source>
        <dbReference type="Proteomes" id="UP000321425"/>
    </source>
</evidence>
<dbReference type="EMBL" id="BJUX01000043">
    <property type="protein sequence ID" value="GEK90283.1"/>
    <property type="molecule type" value="Genomic_DNA"/>
</dbReference>
<accession>A0A1H7XI23</accession>
<sequence length="584" mass="68810">MSDIPAELKSKLLNCEEIKKNLYKKPRFSEFYEDILSNIKDDSIRYFFLENNRERIKENLTKLGFSFSQDTPSHQYYKWIENPKIINFLLIKYHNKMIPDDLKHILYLLEAEDLIAEVSDFSFFYQPNFDNIKKELFKYGFLFKSMVSYPKAENLTKEHGKTNKKVVENTSKSLLILNDSHPESYYASTRNIPEMIIKMMDNGIKYTNESPYYEIFKKNNDEIEDYFSARIRRRGNVRNDNTGAIIKYDTSKEFQELHYRLINLGEIWQKAEEYLSFFWELGQYINSFEGEISLYVSYISRIIPTAVTSAGILDSYLNNMRTENKKNNIVGTEFKPGESVSYKDGNQWRTAKVIAVEDIEKMEEKYNPYLRIEVVRPGNEVTENSIPNYLWKDKVRTGGIVTKSRGRSNIVKFNDRISKVLEKRYGDEVVNDIRIKPNLHINLIGRSVVKELRKLQQSLQFGDEKGVFMLSDLLYFDNDRESNYVNVHVISSQSVKKNNQKNSVSIFVGAKRGLDFDRFKTSKNIYFTSRIRQNYLEDGELLINQLRQTSNKNFKQQLQETENIRIYLSKKGIKIPKGVEIFVY</sequence>
<reference evidence="2 3" key="1">
    <citation type="submission" date="2016-10" db="EMBL/GenBank/DDBJ databases">
        <authorList>
            <person name="de Groot N.N."/>
        </authorList>
    </citation>
    <scope>NUCLEOTIDE SEQUENCE [LARGE SCALE GENOMIC DNA]</scope>
    <source>
        <strain evidence="2 3">DSM 19182</strain>
    </source>
</reference>
<dbReference type="Proteomes" id="UP000198548">
    <property type="component" value="Unassembled WGS sequence"/>
</dbReference>
<dbReference type="AlphaFoldDB" id="A0A1H7XI23"/>
<keyword evidence="4" id="KW-1185">Reference proteome</keyword>
<dbReference type="Proteomes" id="UP000321425">
    <property type="component" value="Unassembled WGS sequence"/>
</dbReference>
<gene>
    <name evidence="1" type="ORF">APU01nite_23220</name>
    <name evidence="2" type="ORF">SAMN04488100_1519</name>
</gene>
<evidence type="ECO:0000313" key="1">
    <source>
        <dbReference type="EMBL" id="GEK90283.1"/>
    </source>
</evidence>
<reference evidence="1 4" key="2">
    <citation type="submission" date="2019-07" db="EMBL/GenBank/DDBJ databases">
        <title>Whole genome shotgun sequence of Alkalibacterium putridalgicola NBRC 103243.</title>
        <authorList>
            <person name="Hosoyama A."/>
            <person name="Uohara A."/>
            <person name="Ohji S."/>
            <person name="Ichikawa N."/>
        </authorList>
    </citation>
    <scope>NUCLEOTIDE SEQUENCE [LARGE SCALE GENOMIC DNA]</scope>
    <source>
        <strain evidence="1 4">NBRC 103243</strain>
    </source>
</reference>
<dbReference type="OrthoDB" id="9762378at2"/>
<evidence type="ECO:0000313" key="3">
    <source>
        <dbReference type="Proteomes" id="UP000198548"/>
    </source>
</evidence>
<organism evidence="2 3">
    <name type="scientific">Alkalibacterium putridalgicola</name>
    <dbReference type="NCBI Taxonomy" id="426703"/>
    <lineage>
        <taxon>Bacteria</taxon>
        <taxon>Bacillati</taxon>
        <taxon>Bacillota</taxon>
        <taxon>Bacilli</taxon>
        <taxon>Lactobacillales</taxon>
        <taxon>Carnobacteriaceae</taxon>
        <taxon>Alkalibacterium</taxon>
    </lineage>
</organism>